<dbReference type="AlphaFoldDB" id="X1CNI0"/>
<dbReference type="EMBL" id="BART01028886">
    <property type="protein sequence ID" value="GAG94492.1"/>
    <property type="molecule type" value="Genomic_DNA"/>
</dbReference>
<organism evidence="2">
    <name type="scientific">marine sediment metagenome</name>
    <dbReference type="NCBI Taxonomy" id="412755"/>
    <lineage>
        <taxon>unclassified sequences</taxon>
        <taxon>metagenomes</taxon>
        <taxon>ecological metagenomes</taxon>
    </lineage>
</organism>
<keyword evidence="1" id="KW-1133">Transmembrane helix</keyword>
<evidence type="ECO:0008006" key="3">
    <source>
        <dbReference type="Google" id="ProtNLM"/>
    </source>
</evidence>
<evidence type="ECO:0000313" key="2">
    <source>
        <dbReference type="EMBL" id="GAG94492.1"/>
    </source>
</evidence>
<proteinExistence type="predicted"/>
<sequence>MTLRSKIQTWFDGQTSMDKLAWALIPLSFPVVDVWSAFQFLGALVLTGWVVYDKHRHEQKRSSFT</sequence>
<protein>
    <recommendedName>
        <fullName evidence="3">Holin</fullName>
    </recommendedName>
</protein>
<feature type="transmembrane region" description="Helical" evidence="1">
    <location>
        <begin position="20"/>
        <end position="52"/>
    </location>
</feature>
<accession>X1CNI0</accession>
<gene>
    <name evidence="2" type="ORF">S01H4_50818</name>
</gene>
<comment type="caution">
    <text evidence="2">The sequence shown here is derived from an EMBL/GenBank/DDBJ whole genome shotgun (WGS) entry which is preliminary data.</text>
</comment>
<name>X1CNI0_9ZZZZ</name>
<reference evidence="2" key="1">
    <citation type="journal article" date="2014" name="Front. Microbiol.">
        <title>High frequency of phylogenetically diverse reductive dehalogenase-homologous genes in deep subseafloor sedimentary metagenomes.</title>
        <authorList>
            <person name="Kawai M."/>
            <person name="Futagami T."/>
            <person name="Toyoda A."/>
            <person name="Takaki Y."/>
            <person name="Nishi S."/>
            <person name="Hori S."/>
            <person name="Arai W."/>
            <person name="Tsubouchi T."/>
            <person name="Morono Y."/>
            <person name="Uchiyama I."/>
            <person name="Ito T."/>
            <person name="Fujiyama A."/>
            <person name="Inagaki F."/>
            <person name="Takami H."/>
        </authorList>
    </citation>
    <scope>NUCLEOTIDE SEQUENCE</scope>
    <source>
        <strain evidence="2">Expedition CK06-06</strain>
    </source>
</reference>
<keyword evidence="1" id="KW-0812">Transmembrane</keyword>
<keyword evidence="1" id="KW-0472">Membrane</keyword>
<evidence type="ECO:0000256" key="1">
    <source>
        <dbReference type="SAM" id="Phobius"/>
    </source>
</evidence>